<dbReference type="EMBL" id="CP048113">
    <property type="protein sequence ID" value="QHS63387.1"/>
    <property type="molecule type" value="Genomic_DNA"/>
</dbReference>
<protein>
    <submittedName>
        <fullName evidence="1">Uncharacterized protein</fullName>
    </submittedName>
</protein>
<dbReference type="RefSeq" id="WP_162335103.1">
    <property type="nucleotide sequence ID" value="NZ_CP048113.1"/>
</dbReference>
<keyword evidence="2" id="KW-1185">Reference proteome</keyword>
<dbReference type="Proteomes" id="UP000476411">
    <property type="component" value="Chromosome"/>
</dbReference>
<name>A0A6B9ZN39_9BACT</name>
<proteinExistence type="predicted"/>
<reference evidence="1 2" key="1">
    <citation type="submission" date="2020-01" db="EMBL/GenBank/DDBJ databases">
        <title>Complete genome sequence of Chitinophaga sp. H33E-04 isolated from quinoa roots.</title>
        <authorList>
            <person name="Weon H.-Y."/>
            <person name="Lee S.A."/>
        </authorList>
    </citation>
    <scope>NUCLEOTIDE SEQUENCE [LARGE SCALE GENOMIC DNA]</scope>
    <source>
        <strain evidence="1 2">H33E-04</strain>
    </source>
</reference>
<organism evidence="1 2">
    <name type="scientific">Chitinophaga agri</name>
    <dbReference type="NCBI Taxonomy" id="2703787"/>
    <lineage>
        <taxon>Bacteria</taxon>
        <taxon>Pseudomonadati</taxon>
        <taxon>Bacteroidota</taxon>
        <taxon>Chitinophagia</taxon>
        <taxon>Chitinophagales</taxon>
        <taxon>Chitinophagaceae</taxon>
        <taxon>Chitinophaga</taxon>
    </lineage>
</organism>
<evidence type="ECO:0000313" key="1">
    <source>
        <dbReference type="EMBL" id="QHS63387.1"/>
    </source>
</evidence>
<sequence>MINIDETIGILIIQEVGGSIVLHIVLAADGTIHRMGQNKAEHHANGTFIGRTDPKLFNELKSSLHPDMLSVFQHQIENWDIEGQPFNTKVICKTKDRKTGVESTYGGQYTGPSDVVTAFVTKAVQLTDPWYAEQHQVAETEKAAMKPWWKVMCNLNG</sequence>
<dbReference type="KEGG" id="chih:GWR21_28510"/>
<dbReference type="AlphaFoldDB" id="A0A6B9ZN39"/>
<accession>A0A6B9ZN39</accession>
<evidence type="ECO:0000313" key="2">
    <source>
        <dbReference type="Proteomes" id="UP000476411"/>
    </source>
</evidence>
<gene>
    <name evidence="1" type="ORF">GWR21_28510</name>
</gene>